<dbReference type="GO" id="GO:0016887">
    <property type="term" value="F:ATP hydrolysis activity"/>
    <property type="evidence" value="ECO:0007669"/>
    <property type="project" value="InterPro"/>
</dbReference>
<dbReference type="PROSITE" id="PS50893">
    <property type="entry name" value="ABC_TRANSPORTER_2"/>
    <property type="match status" value="2"/>
</dbReference>
<evidence type="ECO:0000313" key="12">
    <source>
        <dbReference type="Proteomes" id="UP001156870"/>
    </source>
</evidence>
<evidence type="ECO:0000256" key="7">
    <source>
        <dbReference type="ARBA" id="ARBA00022840"/>
    </source>
</evidence>
<dbReference type="EMBL" id="BSPD01000021">
    <property type="protein sequence ID" value="GLS25084.1"/>
    <property type="molecule type" value="Genomic_DNA"/>
</dbReference>
<dbReference type="InterPro" id="IPR027417">
    <property type="entry name" value="P-loop_NTPase"/>
</dbReference>
<dbReference type="Pfam" id="PF00005">
    <property type="entry name" value="ABC_tran"/>
    <property type="match status" value="2"/>
</dbReference>
<dbReference type="PANTHER" id="PTHR43790:SF3">
    <property type="entry name" value="D-ALLOSE IMPORT ATP-BINDING PROTEIN ALSA-RELATED"/>
    <property type="match status" value="1"/>
</dbReference>
<evidence type="ECO:0000256" key="8">
    <source>
        <dbReference type="ARBA" id="ARBA00022967"/>
    </source>
</evidence>
<feature type="domain" description="ABC transporter" evidence="10">
    <location>
        <begin position="254"/>
        <end position="503"/>
    </location>
</feature>
<keyword evidence="8" id="KW-1278">Translocase</keyword>
<dbReference type="CDD" id="cd03216">
    <property type="entry name" value="ABC_Carb_Monos_I"/>
    <property type="match status" value="1"/>
</dbReference>
<keyword evidence="4" id="KW-0762">Sugar transport</keyword>
<dbReference type="SMART" id="SM00382">
    <property type="entry name" value="AAA"/>
    <property type="match status" value="2"/>
</dbReference>
<feature type="domain" description="ABC transporter" evidence="10">
    <location>
        <begin position="5"/>
        <end position="243"/>
    </location>
</feature>
<dbReference type="GO" id="GO:0005886">
    <property type="term" value="C:plasma membrane"/>
    <property type="evidence" value="ECO:0007669"/>
    <property type="project" value="UniProtKB-SubCell"/>
</dbReference>
<evidence type="ECO:0000256" key="5">
    <source>
        <dbReference type="ARBA" id="ARBA00022737"/>
    </source>
</evidence>
<keyword evidence="9" id="KW-0472">Membrane</keyword>
<dbReference type="InterPro" id="IPR003439">
    <property type="entry name" value="ABC_transporter-like_ATP-bd"/>
</dbReference>
<dbReference type="CDD" id="cd03215">
    <property type="entry name" value="ABC_Carb_Monos_II"/>
    <property type="match status" value="1"/>
</dbReference>
<dbReference type="Proteomes" id="UP001156870">
    <property type="component" value="Unassembled WGS sequence"/>
</dbReference>
<name>A0AA37WKV9_9GAMM</name>
<accession>A0AA37WKV9</accession>
<evidence type="ECO:0000256" key="9">
    <source>
        <dbReference type="ARBA" id="ARBA00023136"/>
    </source>
</evidence>
<reference evidence="11 12" key="1">
    <citation type="journal article" date="2014" name="Int. J. Syst. Evol. Microbiol.">
        <title>Complete genome sequence of Corynebacterium casei LMG S-19264T (=DSM 44701T), isolated from a smear-ripened cheese.</title>
        <authorList>
            <consortium name="US DOE Joint Genome Institute (JGI-PGF)"/>
            <person name="Walter F."/>
            <person name="Albersmeier A."/>
            <person name="Kalinowski J."/>
            <person name="Ruckert C."/>
        </authorList>
    </citation>
    <scope>NUCLEOTIDE SEQUENCE [LARGE SCALE GENOMIC DNA]</scope>
    <source>
        <strain evidence="11 12">NBRC 110095</strain>
    </source>
</reference>
<dbReference type="RefSeq" id="WP_232592745.1">
    <property type="nucleotide sequence ID" value="NZ_BSPD01000021.1"/>
</dbReference>
<dbReference type="Gene3D" id="3.40.50.300">
    <property type="entry name" value="P-loop containing nucleotide triphosphate hydrolases"/>
    <property type="match status" value="2"/>
</dbReference>
<evidence type="ECO:0000256" key="6">
    <source>
        <dbReference type="ARBA" id="ARBA00022741"/>
    </source>
</evidence>
<keyword evidence="7 11" id="KW-0067">ATP-binding</keyword>
<keyword evidence="6" id="KW-0547">Nucleotide-binding</keyword>
<evidence type="ECO:0000256" key="4">
    <source>
        <dbReference type="ARBA" id="ARBA00022597"/>
    </source>
</evidence>
<organism evidence="11 12">
    <name type="scientific">Marinibactrum halimedae</name>
    <dbReference type="NCBI Taxonomy" id="1444977"/>
    <lineage>
        <taxon>Bacteria</taxon>
        <taxon>Pseudomonadati</taxon>
        <taxon>Pseudomonadota</taxon>
        <taxon>Gammaproteobacteria</taxon>
        <taxon>Cellvibrionales</taxon>
        <taxon>Cellvibrionaceae</taxon>
        <taxon>Marinibactrum</taxon>
    </lineage>
</organism>
<dbReference type="AlphaFoldDB" id="A0AA37WKV9"/>
<proteinExistence type="predicted"/>
<dbReference type="SUPFAM" id="SSF52540">
    <property type="entry name" value="P-loop containing nucleoside triphosphate hydrolases"/>
    <property type="match status" value="2"/>
</dbReference>
<dbReference type="InterPro" id="IPR017871">
    <property type="entry name" value="ABC_transporter-like_CS"/>
</dbReference>
<comment type="subcellular location">
    <subcellularLocation>
        <location evidence="1">Cell membrane</location>
        <topology evidence="1">Peripheral membrane protein</topology>
    </subcellularLocation>
</comment>
<evidence type="ECO:0000256" key="2">
    <source>
        <dbReference type="ARBA" id="ARBA00022448"/>
    </source>
</evidence>
<evidence type="ECO:0000313" key="11">
    <source>
        <dbReference type="EMBL" id="GLS25084.1"/>
    </source>
</evidence>
<evidence type="ECO:0000259" key="10">
    <source>
        <dbReference type="PROSITE" id="PS50893"/>
    </source>
</evidence>
<keyword evidence="2" id="KW-0813">Transport</keyword>
<dbReference type="GO" id="GO:0005524">
    <property type="term" value="F:ATP binding"/>
    <property type="evidence" value="ECO:0007669"/>
    <property type="project" value="UniProtKB-KW"/>
</dbReference>
<keyword evidence="3" id="KW-1003">Cell membrane</keyword>
<evidence type="ECO:0000256" key="3">
    <source>
        <dbReference type="ARBA" id="ARBA00022475"/>
    </source>
</evidence>
<gene>
    <name evidence="11" type="primary">rbsA-1</name>
    <name evidence="11" type="ORF">GCM10007877_07980</name>
</gene>
<keyword evidence="12" id="KW-1185">Reference proteome</keyword>
<dbReference type="FunFam" id="3.40.50.300:FF:000127">
    <property type="entry name" value="Ribose import ATP-binding protein RbsA"/>
    <property type="match status" value="1"/>
</dbReference>
<protein>
    <submittedName>
        <fullName evidence="11">Sugar ABC transporter ATP-binding protein</fullName>
    </submittedName>
</protein>
<dbReference type="PROSITE" id="PS00211">
    <property type="entry name" value="ABC_TRANSPORTER_1"/>
    <property type="match status" value="1"/>
</dbReference>
<sequence length="515" mass="55957">MTENTLLLDVQGLYKTFAVPVLVDLNFTLRRGEIHALMGSNGAGKSTLSNIICGIHQPTQGNLTFEGKPHTPGSVKDAEDLGIRMVMQELNLFPTLSIAENLGFKHLGGKGGWINHSALREKASKALETVGLADLDPDTPVSELGVGQQQLIEIARVLADPVKLLILDEPTAALTDPQIELLFDQLNKLREQGVGIIYISHRMDEIRRISDRISILRDGQLVATENAADIDEDTIVNLMAGNVEHQALDTDTRGQRGDIAMKVENLSRKGAFEDVSLDVHQGEVLGIGGLIGSGRTELLRAIFGADVADAGSVKLASDNFQQAHRFTTPQKAISAGIGMVVEDRKGQGLHLSGSLIDNMSICKLNDLSNGLSVVDTTEEEKMVANISERLAIKYTTLSEPISNLSGGNQQKALIARWLLKDLPILLFDEPSRGVDARAKARIHDLIREQAAQGKAVIVISSETQELMGVSDRIVVMSNGKLAGEFDPQTLTEEQLLEASFRFYSKPQTEHKEETA</sequence>
<keyword evidence="5" id="KW-0677">Repeat</keyword>
<evidence type="ECO:0000256" key="1">
    <source>
        <dbReference type="ARBA" id="ARBA00004202"/>
    </source>
</evidence>
<dbReference type="InterPro" id="IPR050107">
    <property type="entry name" value="ABC_carbohydrate_import_ATPase"/>
</dbReference>
<dbReference type="PANTHER" id="PTHR43790">
    <property type="entry name" value="CARBOHYDRATE TRANSPORT ATP-BINDING PROTEIN MG119-RELATED"/>
    <property type="match status" value="1"/>
</dbReference>
<dbReference type="InterPro" id="IPR003593">
    <property type="entry name" value="AAA+_ATPase"/>
</dbReference>
<comment type="caution">
    <text evidence="11">The sequence shown here is derived from an EMBL/GenBank/DDBJ whole genome shotgun (WGS) entry which is preliminary data.</text>
</comment>